<keyword evidence="1" id="KW-0812">Transmembrane</keyword>
<accession>A0A224AAL9</accession>
<evidence type="ECO:0000256" key="1">
    <source>
        <dbReference type="SAM" id="Phobius"/>
    </source>
</evidence>
<feature type="transmembrane region" description="Helical" evidence="1">
    <location>
        <begin position="56"/>
        <end position="79"/>
    </location>
</feature>
<proteinExistence type="predicted"/>
<dbReference type="AlphaFoldDB" id="A0A224AAL9"/>
<reference evidence="2" key="1">
    <citation type="journal article" date="2017" name="Zool. J. Linn. Soc.">
        <title>Molecular phylogeny, frequent parallel evolution and new system of Japanese clausiliid land snails (Gastropoda: Stylommatophora).</title>
        <authorList>
            <person name="Motochin R."/>
            <person name="Wang M."/>
            <person name="Ueshima R."/>
        </authorList>
    </citation>
    <scope>NUCLEOTIDE SEQUENCE</scope>
    <source>
        <strain evidence="2">AG755-1</strain>
        <tissue evidence="2">Muscle</tissue>
    </source>
</reference>
<keyword evidence="1" id="KW-1133">Transmembrane helix</keyword>
<evidence type="ECO:0000313" key="2">
    <source>
        <dbReference type="EMBL" id="BBA10346.1"/>
    </source>
</evidence>
<dbReference type="EMBL" id="LC171990">
    <property type="protein sequence ID" value="BBA10346.1"/>
    <property type="molecule type" value="Genomic_DNA"/>
</dbReference>
<keyword evidence="2" id="KW-0496">Mitochondrion</keyword>
<name>A0A224AAL9_9EUPU</name>
<organism evidence="2">
    <name type="scientific">Stereophaedusa azumai</name>
    <dbReference type="NCBI Taxonomy" id="1885728"/>
    <lineage>
        <taxon>Eukaryota</taxon>
        <taxon>Metazoa</taxon>
        <taxon>Spiralia</taxon>
        <taxon>Lophotrochozoa</taxon>
        <taxon>Mollusca</taxon>
        <taxon>Gastropoda</taxon>
        <taxon>Heterobranchia</taxon>
        <taxon>Euthyneura</taxon>
        <taxon>Panpulmonata</taxon>
        <taxon>Eupulmonata</taxon>
        <taxon>Stylommatophora</taxon>
        <taxon>Helicina</taxon>
        <taxon>Clausilioidea</taxon>
        <taxon>Clausiliidae</taxon>
        <taxon>Phaedusinae</taxon>
        <taxon>Stereophaedusa</taxon>
    </lineage>
</organism>
<feature type="transmembrane region" description="Helical" evidence="1">
    <location>
        <begin position="30"/>
        <end position="50"/>
    </location>
</feature>
<gene>
    <name evidence="2" type="primary">ND4L</name>
</gene>
<dbReference type="Gene3D" id="1.10.287.3510">
    <property type="match status" value="1"/>
</dbReference>
<feature type="transmembrane region" description="Helical" evidence="1">
    <location>
        <begin position="6"/>
        <end position="23"/>
    </location>
</feature>
<sequence length="93" mass="10545">MLFASYLIMLMVFLMLIFFNTKLHFLRSFLVLEAMMLTALLVTITVLSMVQTEPFMFMTLLTFAVIEAGLGLSLLLSYVKITGSDSMKTTFNI</sequence>
<geneLocation type="mitochondrion" evidence="2"/>
<keyword evidence="1" id="KW-0472">Membrane</keyword>
<protein>
    <submittedName>
        <fullName evidence="2">NADH dehydrogenase subunit 4L</fullName>
    </submittedName>
</protein>